<dbReference type="EMBL" id="BONE01000001">
    <property type="protein sequence ID" value="GIF70649.1"/>
    <property type="molecule type" value="Genomic_DNA"/>
</dbReference>
<dbReference type="Pfam" id="PF13828">
    <property type="entry name" value="DUF4190"/>
    <property type="match status" value="1"/>
</dbReference>
<feature type="domain" description="DUF4190" evidence="3">
    <location>
        <begin position="94"/>
        <end position="153"/>
    </location>
</feature>
<evidence type="ECO:0000259" key="3">
    <source>
        <dbReference type="Pfam" id="PF13828"/>
    </source>
</evidence>
<keyword evidence="2" id="KW-1133">Transmembrane helix</keyword>
<feature type="compositionally biased region" description="Pro residues" evidence="1">
    <location>
        <begin position="37"/>
        <end position="64"/>
    </location>
</feature>
<evidence type="ECO:0000256" key="1">
    <source>
        <dbReference type="SAM" id="MobiDB-lite"/>
    </source>
</evidence>
<keyword evidence="2" id="KW-0812">Transmembrane</keyword>
<proteinExistence type="predicted"/>
<accession>A0ABQ4CH86</accession>
<name>A0ABQ4CH86_9ACTN</name>
<sequence>MTDPTPAAPLDPTAPPPAYPAPSQPGQPDQPGQPTYPGYPAPPQAGPGYPAPAQPDPAYPAPGQPGPAYPASGYLAPAPAYPGYGYAVAKTNTLAIASLVCALAGLVTGLSAPVGAVLGHIARRQIRERGEQGDGLALAGIIVGWILTGLGVAYLLFLLVIIIVAITAGVADDGAYALSLLAA</sequence>
<keyword evidence="2" id="KW-0472">Membrane</keyword>
<keyword evidence="5" id="KW-1185">Reference proteome</keyword>
<reference evidence="4 5" key="1">
    <citation type="submission" date="2021-01" db="EMBL/GenBank/DDBJ databases">
        <title>Whole genome shotgun sequence of Asanoa siamensis NBRC 107932.</title>
        <authorList>
            <person name="Komaki H."/>
            <person name="Tamura T."/>
        </authorList>
    </citation>
    <scope>NUCLEOTIDE SEQUENCE [LARGE SCALE GENOMIC DNA]</scope>
    <source>
        <strain evidence="4 5">NBRC 107932</strain>
    </source>
</reference>
<gene>
    <name evidence="4" type="ORF">Asi02nite_01670</name>
</gene>
<feature type="transmembrane region" description="Helical" evidence="2">
    <location>
        <begin position="138"/>
        <end position="171"/>
    </location>
</feature>
<protein>
    <recommendedName>
        <fullName evidence="3">DUF4190 domain-containing protein</fullName>
    </recommendedName>
</protein>
<evidence type="ECO:0000313" key="5">
    <source>
        <dbReference type="Proteomes" id="UP000604117"/>
    </source>
</evidence>
<comment type="caution">
    <text evidence="4">The sequence shown here is derived from an EMBL/GenBank/DDBJ whole genome shotgun (WGS) entry which is preliminary data.</text>
</comment>
<feature type="compositionally biased region" description="Pro residues" evidence="1">
    <location>
        <begin position="1"/>
        <end position="25"/>
    </location>
</feature>
<organism evidence="4 5">
    <name type="scientific">Asanoa siamensis</name>
    <dbReference type="NCBI Taxonomy" id="926357"/>
    <lineage>
        <taxon>Bacteria</taxon>
        <taxon>Bacillati</taxon>
        <taxon>Actinomycetota</taxon>
        <taxon>Actinomycetes</taxon>
        <taxon>Micromonosporales</taxon>
        <taxon>Micromonosporaceae</taxon>
        <taxon>Asanoa</taxon>
    </lineage>
</organism>
<dbReference type="InterPro" id="IPR025241">
    <property type="entry name" value="DUF4190"/>
</dbReference>
<feature type="compositionally biased region" description="Low complexity" evidence="1">
    <location>
        <begin position="26"/>
        <end position="36"/>
    </location>
</feature>
<feature type="transmembrane region" description="Helical" evidence="2">
    <location>
        <begin position="94"/>
        <end position="118"/>
    </location>
</feature>
<dbReference type="RefSeq" id="WP_203710104.1">
    <property type="nucleotide sequence ID" value="NZ_BONE01000001.1"/>
</dbReference>
<feature type="region of interest" description="Disordered" evidence="1">
    <location>
        <begin position="1"/>
        <end position="64"/>
    </location>
</feature>
<dbReference type="Proteomes" id="UP000604117">
    <property type="component" value="Unassembled WGS sequence"/>
</dbReference>
<evidence type="ECO:0000256" key="2">
    <source>
        <dbReference type="SAM" id="Phobius"/>
    </source>
</evidence>
<evidence type="ECO:0000313" key="4">
    <source>
        <dbReference type="EMBL" id="GIF70649.1"/>
    </source>
</evidence>